<evidence type="ECO:0000313" key="5">
    <source>
        <dbReference type="EMBL" id="CAD9212122.1"/>
    </source>
</evidence>
<dbReference type="InterPro" id="IPR020472">
    <property type="entry name" value="WD40_PAC1"/>
</dbReference>
<dbReference type="PROSITE" id="PS50294">
    <property type="entry name" value="WD_REPEATS_REGION"/>
    <property type="match status" value="5"/>
</dbReference>
<feature type="region of interest" description="Disordered" evidence="4">
    <location>
        <begin position="501"/>
        <end position="606"/>
    </location>
</feature>
<dbReference type="GO" id="GO:1990234">
    <property type="term" value="C:transferase complex"/>
    <property type="evidence" value="ECO:0007669"/>
    <property type="project" value="UniProtKB-ARBA"/>
</dbReference>
<evidence type="ECO:0000256" key="2">
    <source>
        <dbReference type="ARBA" id="ARBA00022737"/>
    </source>
</evidence>
<dbReference type="CDD" id="cd00200">
    <property type="entry name" value="WD40"/>
    <property type="match status" value="1"/>
</dbReference>
<dbReference type="PANTHER" id="PTHR22847">
    <property type="entry name" value="WD40 REPEAT PROTEIN"/>
    <property type="match status" value="1"/>
</dbReference>
<dbReference type="InterPro" id="IPR015943">
    <property type="entry name" value="WD40/YVTN_repeat-like_dom_sf"/>
</dbReference>
<dbReference type="Gene3D" id="2.130.10.10">
    <property type="entry name" value="YVTN repeat-like/Quinoprotein amine dehydrogenase"/>
    <property type="match status" value="2"/>
</dbReference>
<feature type="compositionally biased region" description="Basic residues" evidence="4">
    <location>
        <begin position="589"/>
        <end position="598"/>
    </location>
</feature>
<reference evidence="5" key="1">
    <citation type="submission" date="2021-01" db="EMBL/GenBank/DDBJ databases">
        <authorList>
            <person name="Corre E."/>
            <person name="Pelletier E."/>
            <person name="Niang G."/>
            <person name="Scheremetjew M."/>
            <person name="Finn R."/>
            <person name="Kale V."/>
            <person name="Holt S."/>
            <person name="Cochrane G."/>
            <person name="Meng A."/>
            <person name="Brown T."/>
            <person name="Cohen L."/>
        </authorList>
    </citation>
    <scope>NUCLEOTIDE SEQUENCE</scope>
    <source>
        <strain evidence="5">PLY429</strain>
    </source>
</reference>
<organism evidence="5">
    <name type="scientific">Tetraselmis chuii</name>
    <dbReference type="NCBI Taxonomy" id="63592"/>
    <lineage>
        <taxon>Eukaryota</taxon>
        <taxon>Viridiplantae</taxon>
        <taxon>Chlorophyta</taxon>
        <taxon>core chlorophytes</taxon>
        <taxon>Chlorodendrophyceae</taxon>
        <taxon>Chlorodendrales</taxon>
        <taxon>Chlorodendraceae</taxon>
        <taxon>Tetraselmis</taxon>
    </lineage>
</organism>
<dbReference type="InterPro" id="IPR036322">
    <property type="entry name" value="WD40_repeat_dom_sf"/>
</dbReference>
<evidence type="ECO:0000256" key="4">
    <source>
        <dbReference type="SAM" id="MobiDB-lite"/>
    </source>
</evidence>
<keyword evidence="2" id="KW-0677">Repeat</keyword>
<keyword evidence="1 3" id="KW-0853">WD repeat</keyword>
<dbReference type="PROSITE" id="PS50082">
    <property type="entry name" value="WD_REPEATS_2"/>
    <property type="match status" value="5"/>
</dbReference>
<feature type="repeat" description="WD" evidence="3">
    <location>
        <begin position="268"/>
        <end position="309"/>
    </location>
</feature>
<dbReference type="PANTHER" id="PTHR22847:SF637">
    <property type="entry name" value="WD REPEAT DOMAIN 5B"/>
    <property type="match status" value="1"/>
</dbReference>
<dbReference type="SMART" id="SM00320">
    <property type="entry name" value="WD40"/>
    <property type="match status" value="6"/>
</dbReference>
<feature type="repeat" description="WD" evidence="3">
    <location>
        <begin position="226"/>
        <end position="267"/>
    </location>
</feature>
<dbReference type="InterPro" id="IPR001680">
    <property type="entry name" value="WD40_rpt"/>
</dbReference>
<feature type="compositionally biased region" description="Low complexity" evidence="4">
    <location>
        <begin position="503"/>
        <end position="558"/>
    </location>
</feature>
<dbReference type="InterPro" id="IPR019775">
    <property type="entry name" value="WD40_repeat_CS"/>
</dbReference>
<dbReference type="EMBL" id="HBGG01027838">
    <property type="protein sequence ID" value="CAD9212122.1"/>
    <property type="molecule type" value="Transcribed_RNA"/>
</dbReference>
<dbReference type="Pfam" id="PF00400">
    <property type="entry name" value="WD40"/>
    <property type="match status" value="5"/>
</dbReference>
<dbReference type="PRINTS" id="PR00320">
    <property type="entry name" value="GPROTEINBRPT"/>
</dbReference>
<proteinExistence type="predicted"/>
<gene>
    <name evidence="5" type="ORF">TCHU04912_LOCUS14361</name>
</gene>
<evidence type="ECO:0000256" key="1">
    <source>
        <dbReference type="ARBA" id="ARBA00022574"/>
    </source>
</evidence>
<protein>
    <submittedName>
        <fullName evidence="5">Uncharacterized protein</fullName>
    </submittedName>
</protein>
<dbReference type="SUPFAM" id="SSF50978">
    <property type="entry name" value="WD40 repeat-like"/>
    <property type="match status" value="1"/>
</dbReference>
<feature type="compositionally biased region" description="Low complexity" evidence="4">
    <location>
        <begin position="575"/>
        <end position="586"/>
    </location>
</feature>
<accession>A0A7S1SYF2</accession>
<dbReference type="PROSITE" id="PS00678">
    <property type="entry name" value="WD_REPEATS_1"/>
    <property type="match status" value="4"/>
</dbReference>
<sequence length="606" mass="65674">MCWAVETYCKDVIVKEARRKGSPWRKECKSCADFPSSYPILVDEKASEGAVSQLDDTSVRKEAVKQEVARVRVLVTSHFKRQRAKLDAREVGLLDSLSSYHQRRVSEIDVASEYTAWDLSEKEQPVLFEVNDDPTNYSRARAQSAVEERLIFPSLKRHHAVFGGCSSELHSLSLKTFERTTAANNFTTSISDCAVTGDGLVAVSASTDGSARVLDLDNNGQLLSTYSGHTDAVNCVVLTHDETRAITGSSDCSVHIWNISSAEKICELDGHDDWVYSCAVSQDDRMIVSASADQTLRVWDLEARETLQLLTGHSSAVLCCSLTADGSRVVSGSRDKTARVWDTVTGATLAVFRGHSDWILCCTLLGNDAGLVVATGSADSTVKLWDANNATEVSTLTGHRSWVSSVTVAENGTKLLSVAEDKTLKIWDVQGAELSNSVALDSVPMAVAVPQAKREIIRPSVLATSSRDAFTYQSSSIRKLQLATSPTALLSRSFNNLHPKTPRALSSSLRSSSPISRSTCSLQRSMSSYRSSDSSDNGYSSAGDVMSSPESNGGSSKSFGRYLGLKIARTDGNYTTSRPSPVTTPRKSLSLKKFRSAHSKSSTDDV</sequence>
<dbReference type="AlphaFoldDB" id="A0A7S1SYF2"/>
<feature type="repeat" description="WD" evidence="3">
    <location>
        <begin position="352"/>
        <end position="395"/>
    </location>
</feature>
<name>A0A7S1SYF2_9CHLO</name>
<evidence type="ECO:0000256" key="3">
    <source>
        <dbReference type="PROSITE-ProRule" id="PRU00221"/>
    </source>
</evidence>
<feature type="repeat" description="WD" evidence="3">
    <location>
        <begin position="396"/>
        <end position="437"/>
    </location>
</feature>
<feature type="repeat" description="WD" evidence="3">
    <location>
        <begin position="310"/>
        <end position="351"/>
    </location>
</feature>